<dbReference type="EMBL" id="CACSAS010000001">
    <property type="protein sequence ID" value="CAA0112761.1"/>
    <property type="molecule type" value="Genomic_DNA"/>
</dbReference>
<evidence type="ECO:0000313" key="2">
    <source>
        <dbReference type="Proteomes" id="UP000433050"/>
    </source>
</evidence>
<gene>
    <name evidence="1" type="ORF">STARVERO_04102</name>
</gene>
<proteinExistence type="predicted"/>
<dbReference type="InterPro" id="IPR021322">
    <property type="entry name" value="DUF2924"/>
</dbReference>
<protein>
    <recommendedName>
        <fullName evidence="3">Bacteriophage-related protein</fullName>
    </recommendedName>
</protein>
<dbReference type="Pfam" id="PF11149">
    <property type="entry name" value="DUF2924"/>
    <property type="match status" value="1"/>
</dbReference>
<dbReference type="Proteomes" id="UP000433050">
    <property type="component" value="Unassembled WGS sequence"/>
</dbReference>
<evidence type="ECO:0008006" key="3">
    <source>
        <dbReference type="Google" id="ProtNLM"/>
    </source>
</evidence>
<organism evidence="1 2">
    <name type="scientific">Starkeya nomas</name>
    <dbReference type="NCBI Taxonomy" id="2666134"/>
    <lineage>
        <taxon>Bacteria</taxon>
        <taxon>Pseudomonadati</taxon>
        <taxon>Pseudomonadota</taxon>
        <taxon>Alphaproteobacteria</taxon>
        <taxon>Hyphomicrobiales</taxon>
        <taxon>Xanthobacteraceae</taxon>
        <taxon>Starkeya</taxon>
    </lineage>
</organism>
<reference evidence="1 2" key="1">
    <citation type="submission" date="2019-12" db="EMBL/GenBank/DDBJ databases">
        <authorList>
            <person name="Reyes-Prieto M."/>
        </authorList>
    </citation>
    <scope>NUCLEOTIDE SEQUENCE [LARGE SCALE GENOMIC DNA]</scope>
    <source>
        <strain evidence="1">HF14-78462</strain>
    </source>
</reference>
<sequence>MITRIEQQVTALAELDGSQLRQQWQEMTGQAAPSVSPKLLRLALAYQLQAAALGDLSGAAKRELASIAKGKRSQPLSMGMRLVREWHGTTHVVTIDEKGRIVWNGREWTSLSAVAKAITGQQWSGPAFFGLRKAITS</sequence>
<keyword evidence="2" id="KW-1185">Reference proteome</keyword>
<dbReference type="RefSeq" id="WP_200837877.1">
    <property type="nucleotide sequence ID" value="NZ_CACSAS010000001.1"/>
</dbReference>
<evidence type="ECO:0000313" key="1">
    <source>
        <dbReference type="EMBL" id="CAA0112761.1"/>
    </source>
</evidence>
<accession>A0A5S9Q6N8</accession>
<name>A0A5S9Q6N8_9HYPH</name>
<dbReference type="AlphaFoldDB" id="A0A5S9Q6N8"/>